<evidence type="ECO:0000259" key="7">
    <source>
        <dbReference type="Pfam" id="PF13396"/>
    </source>
</evidence>
<comment type="subcellular location">
    <subcellularLocation>
        <location evidence="1">Cell membrane</location>
        <topology evidence="1">Multi-pass membrane protein</topology>
    </subcellularLocation>
</comment>
<dbReference type="OrthoDB" id="8455471at2"/>
<keyword evidence="5 6" id="KW-0472">Membrane</keyword>
<dbReference type="RefSeq" id="WP_025312830.1">
    <property type="nucleotide sequence ID" value="NZ_CP004372.1"/>
</dbReference>
<keyword evidence="3 6" id="KW-0812">Transmembrane</keyword>
<keyword evidence="4 6" id="KW-1133">Transmembrane helix</keyword>
<dbReference type="HOGENOM" id="CLU_176001_6_0_5"/>
<feature type="domain" description="Cardiolipin synthase N-terminal" evidence="7">
    <location>
        <begin position="14"/>
        <end position="56"/>
    </location>
</feature>
<dbReference type="PATRIC" id="fig|1294273.3.peg.2799"/>
<proteinExistence type="predicted"/>
<evidence type="ECO:0000256" key="5">
    <source>
        <dbReference type="ARBA" id="ARBA00023136"/>
    </source>
</evidence>
<evidence type="ECO:0000256" key="2">
    <source>
        <dbReference type="ARBA" id="ARBA00022475"/>
    </source>
</evidence>
<protein>
    <recommendedName>
        <fullName evidence="7">Cardiolipin synthase N-terminal domain-containing protein</fullName>
    </recommendedName>
</protein>
<sequence length="63" mass="6763">MLEITGLGGLIILILDLWAIVSIIGSASSTGKKVLWCLAVILLPILGFIAWLLFGPRAEQSRT</sequence>
<evidence type="ECO:0000313" key="8">
    <source>
        <dbReference type="EMBL" id="AHM05134.1"/>
    </source>
</evidence>
<dbReference type="InterPro" id="IPR027379">
    <property type="entry name" value="CLS_N"/>
</dbReference>
<dbReference type="STRING" id="1294273.roselon_02836"/>
<evidence type="ECO:0000256" key="4">
    <source>
        <dbReference type="ARBA" id="ARBA00022989"/>
    </source>
</evidence>
<reference evidence="8 9" key="1">
    <citation type="submission" date="2013-03" db="EMBL/GenBank/DDBJ databases">
        <authorList>
            <person name="Fiebig A."/>
            <person name="Goeker M."/>
            <person name="Klenk H.-P.P."/>
        </authorList>
    </citation>
    <scope>NUCLEOTIDE SEQUENCE [LARGE SCALE GENOMIC DNA]</scope>
    <source>
        <strain evidence="9">DSM 19469</strain>
    </source>
</reference>
<feature type="transmembrane region" description="Helical" evidence="6">
    <location>
        <begin position="6"/>
        <end position="27"/>
    </location>
</feature>
<dbReference type="eggNOG" id="ENOG5033ADY">
    <property type="taxonomic scope" value="Bacteria"/>
</dbReference>
<keyword evidence="9" id="KW-1185">Reference proteome</keyword>
<dbReference type="Proteomes" id="UP000019593">
    <property type="component" value="Chromosome"/>
</dbReference>
<evidence type="ECO:0000313" key="9">
    <source>
        <dbReference type="Proteomes" id="UP000019593"/>
    </source>
</evidence>
<keyword evidence="2" id="KW-1003">Cell membrane</keyword>
<dbReference type="AlphaFoldDB" id="W8RVA1"/>
<organism evidence="8 9">
    <name type="scientific">Roseicyclus elongatus DSM 19469</name>
    <dbReference type="NCBI Taxonomy" id="1294273"/>
    <lineage>
        <taxon>Bacteria</taxon>
        <taxon>Pseudomonadati</taxon>
        <taxon>Pseudomonadota</taxon>
        <taxon>Alphaproteobacteria</taxon>
        <taxon>Rhodobacterales</taxon>
        <taxon>Roseobacteraceae</taxon>
        <taxon>Roseicyclus</taxon>
    </lineage>
</organism>
<dbReference type="Pfam" id="PF13396">
    <property type="entry name" value="PLDc_N"/>
    <property type="match status" value="1"/>
</dbReference>
<evidence type="ECO:0000256" key="6">
    <source>
        <dbReference type="SAM" id="Phobius"/>
    </source>
</evidence>
<evidence type="ECO:0000256" key="1">
    <source>
        <dbReference type="ARBA" id="ARBA00004651"/>
    </source>
</evidence>
<feature type="transmembrane region" description="Helical" evidence="6">
    <location>
        <begin position="34"/>
        <end position="54"/>
    </location>
</feature>
<dbReference type="GO" id="GO:0005886">
    <property type="term" value="C:plasma membrane"/>
    <property type="evidence" value="ECO:0007669"/>
    <property type="project" value="UniProtKB-SubCell"/>
</dbReference>
<dbReference type="EMBL" id="CP004372">
    <property type="protein sequence ID" value="AHM05134.1"/>
    <property type="molecule type" value="Genomic_DNA"/>
</dbReference>
<gene>
    <name evidence="8" type="ORF">roselon_02836</name>
</gene>
<dbReference type="KEGG" id="red:roselon_02836"/>
<name>W8RVA1_9RHOB</name>
<accession>W8RVA1</accession>
<evidence type="ECO:0000256" key="3">
    <source>
        <dbReference type="ARBA" id="ARBA00022692"/>
    </source>
</evidence>